<organism evidence="7 8">
    <name type="scientific">Chrysophaeum taylorii</name>
    <dbReference type="NCBI Taxonomy" id="2483200"/>
    <lineage>
        <taxon>Eukaryota</taxon>
        <taxon>Sar</taxon>
        <taxon>Stramenopiles</taxon>
        <taxon>Ochrophyta</taxon>
        <taxon>Pelagophyceae</taxon>
        <taxon>Pelagomonadales</taxon>
        <taxon>Pelagomonadaceae</taxon>
        <taxon>Chrysophaeum</taxon>
    </lineage>
</organism>
<evidence type="ECO:0000256" key="6">
    <source>
        <dbReference type="SAM" id="Phobius"/>
    </source>
</evidence>
<comment type="caution">
    <text evidence="7">The sequence shown here is derived from an EMBL/GenBank/DDBJ whole genome shotgun (WGS) entry which is preliminary data.</text>
</comment>
<feature type="transmembrane region" description="Helical" evidence="6">
    <location>
        <begin position="391"/>
        <end position="410"/>
    </location>
</feature>
<dbReference type="AlphaFoldDB" id="A0AAD7UJJ4"/>
<keyword evidence="3 6" id="KW-1133">Transmembrane helix</keyword>
<protein>
    <submittedName>
        <fullName evidence="7">Uncharacterized protein</fullName>
    </submittedName>
</protein>
<keyword evidence="4 6" id="KW-0472">Membrane</keyword>
<keyword evidence="8" id="KW-1185">Reference proteome</keyword>
<feature type="transmembrane region" description="Helical" evidence="6">
    <location>
        <begin position="132"/>
        <end position="150"/>
    </location>
</feature>
<reference evidence="7" key="1">
    <citation type="submission" date="2023-01" db="EMBL/GenBank/DDBJ databases">
        <title>Metagenome sequencing of chrysophaentin producing Chrysophaeum taylorii.</title>
        <authorList>
            <person name="Davison J."/>
            <person name="Bewley C."/>
        </authorList>
    </citation>
    <scope>NUCLEOTIDE SEQUENCE</scope>
    <source>
        <strain evidence="7">NIES-1699</strain>
    </source>
</reference>
<name>A0AAD7UJJ4_9STRA</name>
<feature type="transmembrane region" description="Helical" evidence="6">
    <location>
        <begin position="21"/>
        <end position="40"/>
    </location>
</feature>
<dbReference type="Proteomes" id="UP001230188">
    <property type="component" value="Unassembled WGS sequence"/>
</dbReference>
<feature type="region of interest" description="Disordered" evidence="5">
    <location>
        <begin position="439"/>
        <end position="467"/>
    </location>
</feature>
<feature type="transmembrane region" description="Helical" evidence="6">
    <location>
        <begin position="226"/>
        <end position="249"/>
    </location>
</feature>
<dbReference type="GO" id="GO:0016020">
    <property type="term" value="C:membrane"/>
    <property type="evidence" value="ECO:0007669"/>
    <property type="project" value="UniProtKB-SubCell"/>
</dbReference>
<feature type="transmembrane region" description="Helical" evidence="6">
    <location>
        <begin position="195"/>
        <end position="214"/>
    </location>
</feature>
<sequence length="467" mass="49159">MVFVAGEDGTQHHRFTSLFDLWITGVGAVIAGDFFGWTLVVESGLGMGFVLVGSVGVLYAGLAMSIAELAVVPNAKGVAAHQFVVPYLGQTAGVVCAIGETLKCVCSTAAAVASIAAYLAESLALPEWTQEVIWAFVVVGIGVVAARGEVSHGFQVTATALSLLILGIFYASAAATGSLGAPKLNTFSHHKVTEAVPFALWFYVGVEGLPLAAPETSAPTALLPRAIVGVVVTVGLAAVLTLLASSSLANQQTLLRVNSHPLLATFRKAWGEHNPATATMAFLVVAGLVASLNAFLFYTKELLSQLAADFFPNARATRPLTTAAAAILAALYLLAFALDNDVADVSDAILWIAICGATVAYAAQLVAFLAMRHQHRYLDMFHWRSPFGATGAVVAVLLDLVVFLCLVLSAVERPKYQPGAIASLLFFAIGLALFARRSQAPSNDDDDDDDDDVVSPFPFQLEEEDKY</sequence>
<feature type="transmembrane region" description="Helical" evidence="6">
    <location>
        <begin position="46"/>
        <end position="71"/>
    </location>
</feature>
<feature type="transmembrane region" description="Helical" evidence="6">
    <location>
        <begin position="416"/>
        <end position="435"/>
    </location>
</feature>
<dbReference type="PANTHER" id="PTHR42770:SF7">
    <property type="entry name" value="MEMBRANE PROTEIN"/>
    <property type="match status" value="1"/>
</dbReference>
<evidence type="ECO:0000256" key="4">
    <source>
        <dbReference type="ARBA" id="ARBA00023136"/>
    </source>
</evidence>
<comment type="subcellular location">
    <subcellularLocation>
        <location evidence="1">Membrane</location>
        <topology evidence="1">Multi-pass membrane protein</topology>
    </subcellularLocation>
</comment>
<feature type="transmembrane region" description="Helical" evidence="6">
    <location>
        <begin position="276"/>
        <end position="298"/>
    </location>
</feature>
<keyword evidence="2 6" id="KW-0812">Transmembrane</keyword>
<evidence type="ECO:0000256" key="3">
    <source>
        <dbReference type="ARBA" id="ARBA00022989"/>
    </source>
</evidence>
<dbReference type="Gene3D" id="1.20.1740.10">
    <property type="entry name" value="Amino acid/polyamine transporter I"/>
    <property type="match status" value="1"/>
</dbReference>
<evidence type="ECO:0000256" key="5">
    <source>
        <dbReference type="SAM" id="MobiDB-lite"/>
    </source>
</evidence>
<evidence type="ECO:0000313" key="7">
    <source>
        <dbReference type="EMBL" id="KAJ8606631.1"/>
    </source>
</evidence>
<dbReference type="PANTHER" id="PTHR42770">
    <property type="entry name" value="AMINO ACID TRANSPORTER-RELATED"/>
    <property type="match status" value="1"/>
</dbReference>
<feature type="transmembrane region" description="Helical" evidence="6">
    <location>
        <begin position="157"/>
        <end position="175"/>
    </location>
</feature>
<feature type="transmembrane region" description="Helical" evidence="6">
    <location>
        <begin position="349"/>
        <end position="370"/>
    </location>
</feature>
<feature type="compositionally biased region" description="Acidic residues" evidence="5">
    <location>
        <begin position="443"/>
        <end position="453"/>
    </location>
</feature>
<dbReference type="PIRSF" id="PIRSF006060">
    <property type="entry name" value="AA_transporter"/>
    <property type="match status" value="1"/>
</dbReference>
<evidence type="ECO:0000256" key="2">
    <source>
        <dbReference type="ARBA" id="ARBA00022692"/>
    </source>
</evidence>
<accession>A0AAD7UJJ4</accession>
<dbReference type="InterPro" id="IPR050367">
    <property type="entry name" value="APC_superfamily"/>
</dbReference>
<dbReference type="EMBL" id="JAQMWT010000262">
    <property type="protein sequence ID" value="KAJ8606631.1"/>
    <property type="molecule type" value="Genomic_DNA"/>
</dbReference>
<gene>
    <name evidence="7" type="ORF">CTAYLR_008393</name>
</gene>
<feature type="transmembrane region" description="Helical" evidence="6">
    <location>
        <begin position="319"/>
        <end position="337"/>
    </location>
</feature>
<evidence type="ECO:0000256" key="1">
    <source>
        <dbReference type="ARBA" id="ARBA00004141"/>
    </source>
</evidence>
<proteinExistence type="predicted"/>
<evidence type="ECO:0000313" key="8">
    <source>
        <dbReference type="Proteomes" id="UP001230188"/>
    </source>
</evidence>